<name>A0A3B0S7S8_9ZZZZ</name>
<evidence type="ECO:0000313" key="2">
    <source>
        <dbReference type="EMBL" id="VAW00340.1"/>
    </source>
</evidence>
<evidence type="ECO:0000259" key="1">
    <source>
        <dbReference type="PROSITE" id="PS51340"/>
    </source>
</evidence>
<dbReference type="InterPro" id="IPR011037">
    <property type="entry name" value="Pyrv_Knase-like_insert_dom_sf"/>
</dbReference>
<reference evidence="2" key="1">
    <citation type="submission" date="2018-06" db="EMBL/GenBank/DDBJ databases">
        <authorList>
            <person name="Zhirakovskaya E."/>
        </authorList>
    </citation>
    <scope>NUCLEOTIDE SEQUENCE</scope>
</reference>
<dbReference type="InterPro" id="IPR052716">
    <property type="entry name" value="MOSC_domain"/>
</dbReference>
<dbReference type="PANTHER" id="PTHR36930">
    <property type="entry name" value="METAL-SULFUR CLUSTER BIOSYNTHESIS PROTEINS YUAD-RELATED"/>
    <property type="match status" value="1"/>
</dbReference>
<dbReference type="Gene3D" id="2.40.33.20">
    <property type="entry name" value="PK beta-barrel domain-like"/>
    <property type="match status" value="1"/>
</dbReference>
<feature type="domain" description="MOSC" evidence="1">
    <location>
        <begin position="24"/>
        <end position="158"/>
    </location>
</feature>
<dbReference type="Pfam" id="PF03473">
    <property type="entry name" value="MOSC"/>
    <property type="match status" value="1"/>
</dbReference>
<dbReference type="PROSITE" id="PS51340">
    <property type="entry name" value="MOSC"/>
    <property type="match status" value="1"/>
</dbReference>
<dbReference type="InterPro" id="IPR005302">
    <property type="entry name" value="MoCF_Sase_C"/>
</dbReference>
<accession>A0A3B0S7S8</accession>
<dbReference type="EMBL" id="UOEG01000206">
    <property type="protein sequence ID" value="VAW00340.1"/>
    <property type="molecule type" value="Genomic_DNA"/>
</dbReference>
<organism evidence="2">
    <name type="scientific">hydrothermal vent metagenome</name>
    <dbReference type="NCBI Taxonomy" id="652676"/>
    <lineage>
        <taxon>unclassified sequences</taxon>
        <taxon>metagenomes</taxon>
        <taxon>ecological metagenomes</taxon>
    </lineage>
</organism>
<dbReference type="SUPFAM" id="SSF50800">
    <property type="entry name" value="PK beta-barrel domain-like"/>
    <property type="match status" value="1"/>
</dbReference>
<proteinExistence type="predicted"/>
<dbReference type="GO" id="GO:0030151">
    <property type="term" value="F:molybdenum ion binding"/>
    <property type="evidence" value="ECO:0007669"/>
    <property type="project" value="InterPro"/>
</dbReference>
<protein>
    <submittedName>
        <fullName evidence="2">MOSC domain protein</fullName>
    </submittedName>
</protein>
<dbReference type="PANTHER" id="PTHR36930:SF1">
    <property type="entry name" value="MOSC DOMAIN-CONTAINING PROTEIN"/>
    <property type="match status" value="1"/>
</dbReference>
<dbReference type="AlphaFoldDB" id="A0A3B0S7S8"/>
<dbReference type="GO" id="GO:0030170">
    <property type="term" value="F:pyridoxal phosphate binding"/>
    <property type="evidence" value="ECO:0007669"/>
    <property type="project" value="InterPro"/>
</dbReference>
<sequence>MTATGWRGTLDHIHITPAKSQPMQALQSATLIAGRGIEGDRYFLQTGTYSGQPGDDRQITLIESEMLARVAADCGHIIQMHEHRRNLTVTGVPLQHLVGCQFTVGNTVLQGVRINQPCKYLNLMLKRDVYMPLWNRSGLNCKIITGGTIHVGDTLHAL</sequence>
<dbReference type="GO" id="GO:0003824">
    <property type="term" value="F:catalytic activity"/>
    <property type="evidence" value="ECO:0007669"/>
    <property type="project" value="InterPro"/>
</dbReference>
<gene>
    <name evidence="2" type="ORF">MNBD_ALPHA07-1610</name>
</gene>